<organism evidence="2 3">
    <name type="scientific">Hyphomonas oceanitis SCH89</name>
    <dbReference type="NCBI Taxonomy" id="1280953"/>
    <lineage>
        <taxon>Bacteria</taxon>
        <taxon>Pseudomonadati</taxon>
        <taxon>Pseudomonadota</taxon>
        <taxon>Alphaproteobacteria</taxon>
        <taxon>Hyphomonadales</taxon>
        <taxon>Hyphomonadaceae</taxon>
        <taxon>Hyphomonas</taxon>
    </lineage>
</organism>
<sequence>MSLRVILLASVLLALPAAAQSTDYMNGYYQRGVESGVTPENPSDMVRCASYWAVWSQSAGQDWDAAFMERLSPDLRPAESELAAGYWAQMASDLFEDETGDSARFEEEVDMATPIALKAYSDLRTAPDARDRYHMFRVLGACHLTFE</sequence>
<dbReference type="AlphaFoldDB" id="A0A059G8F2"/>
<keyword evidence="1" id="KW-0732">Signal</keyword>
<dbReference type="Proteomes" id="UP000024942">
    <property type="component" value="Unassembled WGS sequence"/>
</dbReference>
<protein>
    <recommendedName>
        <fullName evidence="4">Lipoprotein</fullName>
    </recommendedName>
</protein>
<name>A0A059G8F2_9PROT</name>
<dbReference type="OrthoDB" id="8444336at2"/>
<dbReference type="EMBL" id="ARYL01000010">
    <property type="protein sequence ID" value="KDA02845.1"/>
    <property type="molecule type" value="Genomic_DNA"/>
</dbReference>
<dbReference type="PATRIC" id="fig|1280953.3.peg.1589"/>
<evidence type="ECO:0000256" key="1">
    <source>
        <dbReference type="SAM" id="SignalP"/>
    </source>
</evidence>
<feature type="signal peptide" evidence="1">
    <location>
        <begin position="1"/>
        <end position="19"/>
    </location>
</feature>
<gene>
    <name evidence="2" type="ORF">HOC_07867</name>
</gene>
<dbReference type="STRING" id="1280953.HOC_07867"/>
<accession>A0A059G8F2</accession>
<evidence type="ECO:0000313" key="2">
    <source>
        <dbReference type="EMBL" id="KDA02845.1"/>
    </source>
</evidence>
<evidence type="ECO:0008006" key="4">
    <source>
        <dbReference type="Google" id="ProtNLM"/>
    </source>
</evidence>
<evidence type="ECO:0000313" key="3">
    <source>
        <dbReference type="Proteomes" id="UP000024942"/>
    </source>
</evidence>
<feature type="chain" id="PRO_5001573669" description="Lipoprotein" evidence="1">
    <location>
        <begin position="20"/>
        <end position="147"/>
    </location>
</feature>
<proteinExistence type="predicted"/>
<keyword evidence="3" id="KW-1185">Reference proteome</keyword>
<reference evidence="2 3" key="1">
    <citation type="journal article" date="2014" name="Antonie Van Leeuwenhoek">
        <title>Hyphomonas beringensis sp. nov. and Hyphomonas chukchiensis sp. nov., isolated from surface seawater of the Bering Sea and Chukchi Sea.</title>
        <authorList>
            <person name="Li C."/>
            <person name="Lai Q."/>
            <person name="Li G."/>
            <person name="Dong C."/>
            <person name="Wang J."/>
            <person name="Liao Y."/>
            <person name="Shao Z."/>
        </authorList>
    </citation>
    <scope>NUCLEOTIDE SEQUENCE [LARGE SCALE GENOMIC DNA]</scope>
    <source>
        <strain evidence="2 3">SCH89</strain>
    </source>
</reference>
<comment type="caution">
    <text evidence="2">The sequence shown here is derived from an EMBL/GenBank/DDBJ whole genome shotgun (WGS) entry which is preliminary data.</text>
</comment>
<dbReference type="RefSeq" id="WP_035537297.1">
    <property type="nucleotide sequence ID" value="NZ_ARYL01000010.1"/>
</dbReference>